<feature type="binding site" evidence="7">
    <location>
        <position position="17"/>
    </location>
    <ligand>
        <name>Zn(2+)</name>
        <dbReference type="ChEBI" id="CHEBI:29105"/>
    </ligand>
</feature>
<dbReference type="NCBIfam" id="NF000612">
    <property type="entry name" value="PRK00019.1"/>
    <property type="match status" value="1"/>
</dbReference>
<keyword evidence="2 7" id="KW-0699">rRNA-binding</keyword>
<feature type="binding site" evidence="7">
    <location>
        <position position="19"/>
    </location>
    <ligand>
        <name>Zn(2+)</name>
        <dbReference type="ChEBI" id="CHEBI:29105"/>
    </ligand>
</feature>
<comment type="cofactor">
    <cofactor evidence="7">
        <name>Zn(2+)</name>
        <dbReference type="ChEBI" id="CHEBI:29105"/>
    </cofactor>
    <text evidence="7">Binds 1 zinc ion per subunit.</text>
</comment>
<dbReference type="PROSITE" id="PS01143">
    <property type="entry name" value="RIBOSOMAL_L31"/>
    <property type="match status" value="1"/>
</dbReference>
<name>A0A1G2C687_9BACT</name>
<evidence type="ECO:0000256" key="6">
    <source>
        <dbReference type="ARBA" id="ARBA00035687"/>
    </source>
</evidence>
<keyword evidence="5 7" id="KW-0687">Ribonucleoprotein</keyword>
<dbReference type="NCBIfam" id="NF001809">
    <property type="entry name" value="PRK00528.1"/>
    <property type="match status" value="1"/>
</dbReference>
<reference evidence="9 10" key="1">
    <citation type="journal article" date="2016" name="Nat. Commun.">
        <title>Thousands of microbial genomes shed light on interconnected biogeochemical processes in an aquifer system.</title>
        <authorList>
            <person name="Anantharaman K."/>
            <person name="Brown C.T."/>
            <person name="Hug L.A."/>
            <person name="Sharon I."/>
            <person name="Castelle C.J."/>
            <person name="Probst A.J."/>
            <person name="Thomas B.C."/>
            <person name="Singh A."/>
            <person name="Wilkins M.J."/>
            <person name="Karaoz U."/>
            <person name="Brodie E.L."/>
            <person name="Williams K.H."/>
            <person name="Hubbard S.S."/>
            <person name="Banfield J.F."/>
        </authorList>
    </citation>
    <scope>NUCLEOTIDE SEQUENCE [LARGE SCALE GENOMIC DNA]</scope>
</reference>
<comment type="caution">
    <text evidence="9">The sequence shown here is derived from an EMBL/GenBank/DDBJ whole genome shotgun (WGS) entry which is preliminary data.</text>
</comment>
<dbReference type="PANTHER" id="PTHR33280:SF1">
    <property type="entry name" value="LARGE RIBOSOMAL SUBUNIT PROTEIN BL31C"/>
    <property type="match status" value="1"/>
</dbReference>
<evidence type="ECO:0000313" key="10">
    <source>
        <dbReference type="Proteomes" id="UP000176349"/>
    </source>
</evidence>
<comment type="subunit">
    <text evidence="7">Part of the 50S ribosomal subunit.</text>
</comment>
<dbReference type="NCBIfam" id="TIGR00105">
    <property type="entry name" value="L31"/>
    <property type="match status" value="1"/>
</dbReference>
<comment type="function">
    <text evidence="7">Binds the 23S rRNA.</text>
</comment>
<evidence type="ECO:0000256" key="3">
    <source>
        <dbReference type="ARBA" id="ARBA00022884"/>
    </source>
</evidence>
<comment type="similarity">
    <text evidence="1 7">Belongs to the bacterial ribosomal protein bL31 family. Type A subfamily.</text>
</comment>
<dbReference type="Pfam" id="PF01197">
    <property type="entry name" value="Ribosomal_L31"/>
    <property type="match status" value="1"/>
</dbReference>
<dbReference type="InterPro" id="IPR034704">
    <property type="entry name" value="Ribosomal_bL28/bL31-like_sf"/>
</dbReference>
<dbReference type="HAMAP" id="MF_00501">
    <property type="entry name" value="Ribosomal_bL31_1"/>
    <property type="match status" value="1"/>
</dbReference>
<evidence type="ECO:0000256" key="4">
    <source>
        <dbReference type="ARBA" id="ARBA00022980"/>
    </source>
</evidence>
<gene>
    <name evidence="7" type="primary">rpmE</name>
    <name evidence="9" type="ORF">A2128_02405</name>
</gene>
<dbReference type="Proteomes" id="UP000176349">
    <property type="component" value="Unassembled WGS sequence"/>
</dbReference>
<keyword evidence="4 7" id="KW-0689">Ribosomal protein</keyword>
<dbReference type="InterPro" id="IPR002150">
    <property type="entry name" value="Ribosomal_bL31"/>
</dbReference>
<dbReference type="GO" id="GO:1990904">
    <property type="term" value="C:ribonucleoprotein complex"/>
    <property type="evidence" value="ECO:0007669"/>
    <property type="project" value="UniProtKB-KW"/>
</dbReference>
<evidence type="ECO:0000256" key="1">
    <source>
        <dbReference type="ARBA" id="ARBA00009296"/>
    </source>
</evidence>
<evidence type="ECO:0000256" key="2">
    <source>
        <dbReference type="ARBA" id="ARBA00022730"/>
    </source>
</evidence>
<evidence type="ECO:0000256" key="8">
    <source>
        <dbReference type="SAM" id="MobiDB-lite"/>
    </source>
</evidence>
<dbReference type="GO" id="GO:0005840">
    <property type="term" value="C:ribosome"/>
    <property type="evidence" value="ECO:0007669"/>
    <property type="project" value="UniProtKB-KW"/>
</dbReference>
<protein>
    <recommendedName>
        <fullName evidence="6 7">Large ribosomal subunit protein bL31</fullName>
    </recommendedName>
</protein>
<feature type="binding site" evidence="7">
    <location>
        <position position="40"/>
    </location>
    <ligand>
        <name>Zn(2+)</name>
        <dbReference type="ChEBI" id="CHEBI:29105"/>
    </ligand>
</feature>
<dbReference type="GO" id="GO:0006412">
    <property type="term" value="P:translation"/>
    <property type="evidence" value="ECO:0007669"/>
    <property type="project" value="UniProtKB-UniRule"/>
</dbReference>
<keyword evidence="7" id="KW-0479">Metal-binding</keyword>
<accession>A0A1G2C687</accession>
<dbReference type="EMBL" id="MHKV01000029">
    <property type="protein sequence ID" value="OGY96923.1"/>
    <property type="molecule type" value="Genomic_DNA"/>
</dbReference>
<dbReference type="GO" id="GO:0003735">
    <property type="term" value="F:structural constituent of ribosome"/>
    <property type="evidence" value="ECO:0007669"/>
    <property type="project" value="InterPro"/>
</dbReference>
<keyword evidence="3 7" id="KW-0694">RNA-binding</keyword>
<organism evidence="9 10">
    <name type="scientific">Candidatus Liptonbacteria bacterium GWC1_60_9</name>
    <dbReference type="NCBI Taxonomy" id="1798645"/>
    <lineage>
        <taxon>Bacteria</taxon>
        <taxon>Candidatus Liptoniibacteriota</taxon>
    </lineage>
</organism>
<proteinExistence type="inferred from homology"/>
<dbReference type="AlphaFoldDB" id="A0A1G2C687"/>
<sequence>MKKDIHPQYYPNAKVTCTCGKTHTMGSTKPEIAIEVCSNCHPFYTGKEKLLDIGGRIERFKTRRAGAKPAAAKKVREAKNKKR</sequence>
<dbReference type="SUPFAM" id="SSF143800">
    <property type="entry name" value="L28p-like"/>
    <property type="match status" value="1"/>
</dbReference>
<evidence type="ECO:0000313" key="9">
    <source>
        <dbReference type="EMBL" id="OGY96923.1"/>
    </source>
</evidence>
<evidence type="ECO:0000256" key="7">
    <source>
        <dbReference type="HAMAP-Rule" id="MF_00501"/>
    </source>
</evidence>
<dbReference type="GO" id="GO:0019843">
    <property type="term" value="F:rRNA binding"/>
    <property type="evidence" value="ECO:0007669"/>
    <property type="project" value="UniProtKB-KW"/>
</dbReference>
<evidence type="ECO:0000256" key="5">
    <source>
        <dbReference type="ARBA" id="ARBA00023274"/>
    </source>
</evidence>
<dbReference type="InterPro" id="IPR027491">
    <property type="entry name" value="Ribosomal_bL31_A"/>
</dbReference>
<feature type="region of interest" description="Disordered" evidence="8">
    <location>
        <begin position="64"/>
        <end position="83"/>
    </location>
</feature>
<keyword evidence="7" id="KW-0862">Zinc</keyword>
<dbReference type="GO" id="GO:0046872">
    <property type="term" value="F:metal ion binding"/>
    <property type="evidence" value="ECO:0007669"/>
    <property type="project" value="UniProtKB-KW"/>
</dbReference>
<feature type="binding site" evidence="7">
    <location>
        <position position="37"/>
    </location>
    <ligand>
        <name>Zn(2+)</name>
        <dbReference type="ChEBI" id="CHEBI:29105"/>
    </ligand>
</feature>
<dbReference type="Gene3D" id="4.10.830.30">
    <property type="entry name" value="Ribosomal protein L31"/>
    <property type="match status" value="1"/>
</dbReference>
<dbReference type="InterPro" id="IPR042105">
    <property type="entry name" value="Ribosomal_bL31_sf"/>
</dbReference>
<feature type="compositionally biased region" description="Basic and acidic residues" evidence="8">
    <location>
        <begin position="74"/>
        <end position="83"/>
    </location>
</feature>
<dbReference type="PANTHER" id="PTHR33280">
    <property type="entry name" value="50S RIBOSOMAL PROTEIN L31, CHLOROPLASTIC"/>
    <property type="match status" value="1"/>
</dbReference>
<dbReference type="PRINTS" id="PR01249">
    <property type="entry name" value="RIBOSOMALL31"/>
</dbReference>